<dbReference type="Pfam" id="PF05340">
    <property type="entry name" value="DUF740"/>
    <property type="match status" value="1"/>
</dbReference>
<proteinExistence type="predicted"/>
<evidence type="ECO:0000313" key="1">
    <source>
        <dbReference type="EMBL" id="WOK94616.1"/>
    </source>
</evidence>
<dbReference type="PANTHER" id="PTHR35995">
    <property type="entry name" value="OS04G0690500 PROTEIN"/>
    <property type="match status" value="1"/>
</dbReference>
<organism evidence="1 2">
    <name type="scientific">Canna indica</name>
    <name type="common">Indian-shot</name>
    <dbReference type="NCBI Taxonomy" id="4628"/>
    <lineage>
        <taxon>Eukaryota</taxon>
        <taxon>Viridiplantae</taxon>
        <taxon>Streptophyta</taxon>
        <taxon>Embryophyta</taxon>
        <taxon>Tracheophyta</taxon>
        <taxon>Spermatophyta</taxon>
        <taxon>Magnoliopsida</taxon>
        <taxon>Liliopsida</taxon>
        <taxon>Zingiberales</taxon>
        <taxon>Cannaceae</taxon>
        <taxon>Canna</taxon>
    </lineage>
</organism>
<dbReference type="Proteomes" id="UP001327560">
    <property type="component" value="Chromosome 1"/>
</dbReference>
<accession>A0AAQ3JTP6</accession>
<evidence type="ECO:0000313" key="2">
    <source>
        <dbReference type="Proteomes" id="UP001327560"/>
    </source>
</evidence>
<sequence length="202" mass="23251">MNDVENKPYCYFHPKEAVVGICAHCLKERLLILASKQSHHRHLLPLTKENKIMSFRVVKRKALIVIPKVFAFGSFLHFLESHPQQNKDHSDDEESIASLEDSFISIKFEDGEQASWNNKKGNKNQEVRTMVEHPSKRSRVLLMRWGEHIGKLLRFGGWKKANKESPRCHFGGKVEGAKGGRRGGGNWIKNLMNYKERTTTSK</sequence>
<reference evidence="1 2" key="1">
    <citation type="submission" date="2023-10" db="EMBL/GenBank/DDBJ databases">
        <title>Chromosome-scale genome assembly provides insights into flower coloration mechanisms of Canna indica.</title>
        <authorList>
            <person name="Li C."/>
        </authorList>
    </citation>
    <scope>NUCLEOTIDE SEQUENCE [LARGE SCALE GENOMIC DNA]</scope>
    <source>
        <tissue evidence="1">Flower</tissue>
    </source>
</reference>
<dbReference type="PANTHER" id="PTHR35995:SF1">
    <property type="entry name" value="OS04G0690500 PROTEIN"/>
    <property type="match status" value="1"/>
</dbReference>
<gene>
    <name evidence="1" type="ORF">Cni_G03321</name>
</gene>
<protein>
    <submittedName>
        <fullName evidence="1">Uncharacterized protein</fullName>
    </submittedName>
</protein>
<name>A0AAQ3JTP6_9LILI</name>
<dbReference type="EMBL" id="CP136890">
    <property type="protein sequence ID" value="WOK94616.1"/>
    <property type="molecule type" value="Genomic_DNA"/>
</dbReference>
<dbReference type="InterPro" id="IPR008004">
    <property type="entry name" value="OCTOPUS-like"/>
</dbReference>
<keyword evidence="2" id="KW-1185">Reference proteome</keyword>
<dbReference type="AlphaFoldDB" id="A0AAQ3JTP6"/>